<evidence type="ECO:0000313" key="1">
    <source>
        <dbReference type="EMBL" id="KAJ9581527.1"/>
    </source>
</evidence>
<sequence length="131" mass="15451">TTIYKDLEFRTNFCESAANIVLELAFRLEYLNYVRFEYLNYFRLELELEYFNYVRRECVRMTEERTWFTLHSQHQGRGEVDDVWSDRVLWSAEVVTDEPLDQGNGVIGQTGHCVLLVVDKVCARENATVLA</sequence>
<dbReference type="EMBL" id="JASPKZ010007901">
    <property type="protein sequence ID" value="KAJ9581527.1"/>
    <property type="molecule type" value="Genomic_DNA"/>
</dbReference>
<keyword evidence="2" id="KW-1185">Reference proteome</keyword>
<organism evidence="1 2">
    <name type="scientific">Diploptera punctata</name>
    <name type="common">Pacific beetle cockroach</name>
    <dbReference type="NCBI Taxonomy" id="6984"/>
    <lineage>
        <taxon>Eukaryota</taxon>
        <taxon>Metazoa</taxon>
        <taxon>Ecdysozoa</taxon>
        <taxon>Arthropoda</taxon>
        <taxon>Hexapoda</taxon>
        <taxon>Insecta</taxon>
        <taxon>Pterygota</taxon>
        <taxon>Neoptera</taxon>
        <taxon>Polyneoptera</taxon>
        <taxon>Dictyoptera</taxon>
        <taxon>Blattodea</taxon>
        <taxon>Blaberoidea</taxon>
        <taxon>Blaberidae</taxon>
        <taxon>Diplopterinae</taxon>
        <taxon>Diploptera</taxon>
    </lineage>
</organism>
<reference evidence="1" key="1">
    <citation type="journal article" date="2023" name="IScience">
        <title>Live-bearing cockroach genome reveals convergent evolutionary mechanisms linked to viviparity in insects and beyond.</title>
        <authorList>
            <person name="Fouks B."/>
            <person name="Harrison M.C."/>
            <person name="Mikhailova A.A."/>
            <person name="Marchal E."/>
            <person name="English S."/>
            <person name="Carruthers M."/>
            <person name="Jennings E.C."/>
            <person name="Chiamaka E.L."/>
            <person name="Frigard R.A."/>
            <person name="Pippel M."/>
            <person name="Attardo G.M."/>
            <person name="Benoit J.B."/>
            <person name="Bornberg-Bauer E."/>
            <person name="Tobe S.S."/>
        </authorList>
    </citation>
    <scope>NUCLEOTIDE SEQUENCE</scope>
    <source>
        <strain evidence="1">Stay&amp;Tobe</strain>
    </source>
</reference>
<dbReference type="AlphaFoldDB" id="A0AAD7ZJJ9"/>
<comment type="caution">
    <text evidence="1">The sequence shown here is derived from an EMBL/GenBank/DDBJ whole genome shotgun (WGS) entry which is preliminary data.</text>
</comment>
<protein>
    <submittedName>
        <fullName evidence="1">Uncharacterized protein</fullName>
    </submittedName>
</protein>
<evidence type="ECO:0000313" key="2">
    <source>
        <dbReference type="Proteomes" id="UP001233999"/>
    </source>
</evidence>
<accession>A0AAD7ZJJ9</accession>
<name>A0AAD7ZJJ9_DIPPU</name>
<proteinExistence type="predicted"/>
<dbReference type="Proteomes" id="UP001233999">
    <property type="component" value="Unassembled WGS sequence"/>
</dbReference>
<gene>
    <name evidence="1" type="ORF">L9F63_023301</name>
</gene>
<feature type="non-terminal residue" evidence="1">
    <location>
        <position position="131"/>
    </location>
</feature>
<reference evidence="1" key="2">
    <citation type="submission" date="2023-05" db="EMBL/GenBank/DDBJ databases">
        <authorList>
            <person name="Fouks B."/>
        </authorList>
    </citation>
    <scope>NUCLEOTIDE SEQUENCE</scope>
    <source>
        <strain evidence="1">Stay&amp;Tobe</strain>
        <tissue evidence="1">Testes</tissue>
    </source>
</reference>